<keyword evidence="4" id="KW-1185">Reference proteome</keyword>
<protein>
    <submittedName>
        <fullName evidence="3">YaiO family outer membrane beta-barrel protein</fullName>
    </submittedName>
</protein>
<organism evidence="3 4">
    <name type="scientific">Pseudidiomarina andamanensis</name>
    <dbReference type="NCBI Taxonomy" id="1940690"/>
    <lineage>
        <taxon>Bacteria</taxon>
        <taxon>Pseudomonadati</taxon>
        <taxon>Pseudomonadota</taxon>
        <taxon>Gammaproteobacteria</taxon>
        <taxon>Alteromonadales</taxon>
        <taxon>Idiomarinaceae</taxon>
        <taxon>Pseudidiomarina</taxon>
    </lineage>
</organism>
<feature type="domain" description="YaiO beta-barrel" evidence="2">
    <location>
        <begin position="30"/>
        <end position="194"/>
    </location>
</feature>
<reference evidence="3 4" key="1">
    <citation type="submission" date="2018-09" db="EMBL/GenBank/DDBJ databases">
        <title>Whole genome sequencing of Idiomarina andamanensis W-5T (LMG 29773T= JCM 31645T).</title>
        <authorList>
            <person name="Das S.K."/>
        </authorList>
    </citation>
    <scope>NUCLEOTIDE SEQUENCE [LARGE SCALE GENOMIC DNA]</scope>
    <source>
        <strain evidence="3 4">W-5T</strain>
    </source>
</reference>
<evidence type="ECO:0000313" key="3">
    <source>
        <dbReference type="EMBL" id="QGT96206.1"/>
    </source>
</evidence>
<name>A0AA92EU41_9GAMM</name>
<evidence type="ECO:0000259" key="2">
    <source>
        <dbReference type="Pfam" id="PF19413"/>
    </source>
</evidence>
<evidence type="ECO:0000313" key="4">
    <source>
        <dbReference type="Proteomes" id="UP000427820"/>
    </source>
</evidence>
<dbReference type="EMBL" id="CP032551">
    <property type="protein sequence ID" value="QGT96206.1"/>
    <property type="molecule type" value="Genomic_DNA"/>
</dbReference>
<proteinExistence type="predicted"/>
<keyword evidence="1" id="KW-0732">Signal</keyword>
<dbReference type="InterPro" id="IPR030887">
    <property type="entry name" value="Beta-barrel_YaiO"/>
</dbReference>
<gene>
    <name evidence="3" type="primary">yaiO</name>
    <name evidence="3" type="ORF">D3795_08585</name>
</gene>
<accession>A0AA92EU41</accession>
<dbReference type="NCBIfam" id="TIGR04390">
    <property type="entry name" value="OMP_YaiO_dom"/>
    <property type="match status" value="1"/>
</dbReference>
<feature type="signal peptide" evidence="1">
    <location>
        <begin position="1"/>
        <end position="24"/>
    </location>
</feature>
<dbReference type="Proteomes" id="UP000427820">
    <property type="component" value="Chromosome"/>
</dbReference>
<dbReference type="AlphaFoldDB" id="A0AA92EU41"/>
<sequence>MTKSGWFNFVVATFIVTMSTPILASSDTNSSFEFGAGQDSLSGHYTDWSLGYLNYETQLSPDWLGYARYQRTERFSQFDNEWYVGSYFRISELWQSQLEVSYSSTKRVRPEYSVNGYASRELGNGYIASIGVHRNSWSSSTSQGYSLGLERYINRWRWAYRIRYEQLQAGDGDGLSHQASLSYYYRKRSHWTVALNAGDEIEKINANEIVATSVKGIALYGLHELNQSWDWRWAFSFQQQGDYYDRIGTQFGVRYHF</sequence>
<feature type="chain" id="PRO_5041694986" evidence="1">
    <location>
        <begin position="25"/>
        <end position="257"/>
    </location>
</feature>
<evidence type="ECO:0000256" key="1">
    <source>
        <dbReference type="SAM" id="SignalP"/>
    </source>
</evidence>
<dbReference type="RefSeq" id="WP_156267914.1">
    <property type="nucleotide sequence ID" value="NZ_CP032551.1"/>
</dbReference>
<dbReference type="KEGG" id="panm:D3795_08585"/>
<dbReference type="Pfam" id="PF19413">
    <property type="entry name" value="YaiO"/>
    <property type="match status" value="1"/>
</dbReference>